<sequence length="420" mass="45638">MIELRTKWRIAAACLWCFGCGFSDAAPGALLPYIEDFYNISYSIVSLIWMANAAGFIVVAAFAGKIQKWFGLRKSLLIGCISSCIMYGMVSSGAHFAVIVAGFFMGGIGLGICLSQCNVYLSRLDGGSIYLAYLHTTFGVGATVSPLIGTAMVNSGVKWHYFYTILLGIIIANGANLWFAFEGENFAETNSSDPKDSEAVVPEELEGQVTSKNASSGEMLEAMKNRSTWLMSLISLFYQGAEVAFAGWIVTYLMDYKKGSTNAIGYVASGFWGGLTLGRLFLTPLLFKYCGIRMSFYITGVLAIVMVVAVWVTPNIIASGVFVAIAGVLAGPNYTLMFAITPRMFPRKIQMISVTFMTALGSIGGAIFPFVVGLISQYSGTYVVLPVFVSLYSVMVILWLALPNVEKDFKAGTPWWKRIL</sequence>
<name>A0ABP0E8B0_9ASCO</name>
<organism evidence="7 8">
    <name type="scientific">[Candida] anglica</name>
    <dbReference type="NCBI Taxonomy" id="148631"/>
    <lineage>
        <taxon>Eukaryota</taxon>
        <taxon>Fungi</taxon>
        <taxon>Dikarya</taxon>
        <taxon>Ascomycota</taxon>
        <taxon>Saccharomycotina</taxon>
        <taxon>Pichiomycetes</taxon>
        <taxon>Debaryomycetaceae</taxon>
        <taxon>Kurtzmaniella</taxon>
    </lineage>
</organism>
<dbReference type="PROSITE" id="PS50850">
    <property type="entry name" value="MFS"/>
    <property type="match status" value="1"/>
</dbReference>
<feature type="transmembrane region" description="Helical" evidence="5">
    <location>
        <begin position="229"/>
        <end position="251"/>
    </location>
</feature>
<keyword evidence="8" id="KW-1185">Reference proteome</keyword>
<evidence type="ECO:0000313" key="8">
    <source>
        <dbReference type="Proteomes" id="UP001497600"/>
    </source>
</evidence>
<feature type="transmembrane region" description="Helical" evidence="5">
    <location>
        <begin position="294"/>
        <end position="312"/>
    </location>
</feature>
<evidence type="ECO:0000256" key="5">
    <source>
        <dbReference type="SAM" id="Phobius"/>
    </source>
</evidence>
<evidence type="ECO:0000256" key="2">
    <source>
        <dbReference type="ARBA" id="ARBA00022692"/>
    </source>
</evidence>
<feature type="transmembrane region" description="Helical" evidence="5">
    <location>
        <begin position="41"/>
        <end position="63"/>
    </location>
</feature>
<dbReference type="InterPro" id="IPR011701">
    <property type="entry name" value="MFS"/>
</dbReference>
<feature type="transmembrane region" description="Helical" evidence="5">
    <location>
        <begin position="318"/>
        <end position="340"/>
    </location>
</feature>
<evidence type="ECO:0000256" key="4">
    <source>
        <dbReference type="ARBA" id="ARBA00023136"/>
    </source>
</evidence>
<feature type="domain" description="Major facilitator superfamily (MFS) profile" evidence="6">
    <location>
        <begin position="1"/>
        <end position="407"/>
    </location>
</feature>
<feature type="transmembrane region" description="Helical" evidence="5">
    <location>
        <begin position="352"/>
        <end position="375"/>
    </location>
</feature>
<dbReference type="Proteomes" id="UP001497600">
    <property type="component" value="Chromosome C"/>
</dbReference>
<feature type="transmembrane region" description="Helical" evidence="5">
    <location>
        <begin position="129"/>
        <end position="149"/>
    </location>
</feature>
<gene>
    <name evidence="7" type="ORF">CAAN4_C00496</name>
</gene>
<dbReference type="InterPro" id="IPR020846">
    <property type="entry name" value="MFS_dom"/>
</dbReference>
<feature type="transmembrane region" description="Helical" evidence="5">
    <location>
        <begin position="75"/>
        <end position="90"/>
    </location>
</feature>
<protein>
    <recommendedName>
        <fullName evidence="6">Major facilitator superfamily (MFS) profile domain-containing protein</fullName>
    </recommendedName>
</protein>
<feature type="transmembrane region" description="Helical" evidence="5">
    <location>
        <begin position="381"/>
        <end position="402"/>
    </location>
</feature>
<dbReference type="PANTHER" id="PTHR23514">
    <property type="entry name" value="BYPASS OF STOP CODON PROTEIN 6"/>
    <property type="match status" value="1"/>
</dbReference>
<keyword evidence="3 5" id="KW-1133">Transmembrane helix</keyword>
<dbReference type="Pfam" id="PF07690">
    <property type="entry name" value="MFS_1"/>
    <property type="match status" value="1"/>
</dbReference>
<evidence type="ECO:0000313" key="7">
    <source>
        <dbReference type="EMBL" id="CAK7898964.1"/>
    </source>
</evidence>
<proteinExistence type="predicted"/>
<dbReference type="PANTHER" id="PTHR23514:SF6">
    <property type="entry name" value="MAJOR FACILITATOR SUPERFAMILY (MFS) PROFILE DOMAIN-CONTAINING PROTEIN"/>
    <property type="match status" value="1"/>
</dbReference>
<dbReference type="InterPro" id="IPR036259">
    <property type="entry name" value="MFS_trans_sf"/>
</dbReference>
<feature type="transmembrane region" description="Helical" evidence="5">
    <location>
        <begin position="161"/>
        <end position="181"/>
    </location>
</feature>
<evidence type="ECO:0000256" key="1">
    <source>
        <dbReference type="ARBA" id="ARBA00004141"/>
    </source>
</evidence>
<dbReference type="InterPro" id="IPR051788">
    <property type="entry name" value="MFS_Transporter"/>
</dbReference>
<accession>A0ABP0E8B0</accession>
<evidence type="ECO:0000256" key="3">
    <source>
        <dbReference type="ARBA" id="ARBA00022989"/>
    </source>
</evidence>
<comment type="subcellular location">
    <subcellularLocation>
        <location evidence="1">Membrane</location>
        <topology evidence="1">Multi-pass membrane protein</topology>
    </subcellularLocation>
</comment>
<dbReference type="EMBL" id="OZ004255">
    <property type="protein sequence ID" value="CAK7898964.1"/>
    <property type="molecule type" value="Genomic_DNA"/>
</dbReference>
<reference evidence="7 8" key="1">
    <citation type="submission" date="2024-01" db="EMBL/GenBank/DDBJ databases">
        <authorList>
            <consortium name="Genoscope - CEA"/>
            <person name="William W."/>
        </authorList>
    </citation>
    <scope>NUCLEOTIDE SEQUENCE [LARGE SCALE GENOMIC DNA]</scope>
    <source>
        <strain evidence="7 8">29B2s-10</strain>
    </source>
</reference>
<feature type="transmembrane region" description="Helical" evidence="5">
    <location>
        <begin position="263"/>
        <end position="282"/>
    </location>
</feature>
<keyword evidence="4 5" id="KW-0472">Membrane</keyword>
<evidence type="ECO:0000259" key="6">
    <source>
        <dbReference type="PROSITE" id="PS50850"/>
    </source>
</evidence>
<keyword evidence="2 5" id="KW-0812">Transmembrane</keyword>
<feature type="transmembrane region" description="Helical" evidence="5">
    <location>
        <begin position="96"/>
        <end position="117"/>
    </location>
</feature>
<dbReference type="SUPFAM" id="SSF103473">
    <property type="entry name" value="MFS general substrate transporter"/>
    <property type="match status" value="1"/>
</dbReference>
<dbReference type="Gene3D" id="1.20.1250.20">
    <property type="entry name" value="MFS general substrate transporter like domains"/>
    <property type="match status" value="1"/>
</dbReference>